<dbReference type="Proteomes" id="UP001620626">
    <property type="component" value="Unassembled WGS sequence"/>
</dbReference>
<keyword evidence="3" id="KW-1185">Reference proteome</keyword>
<proteinExistence type="predicted"/>
<evidence type="ECO:0000313" key="3">
    <source>
        <dbReference type="Proteomes" id="UP001620626"/>
    </source>
</evidence>
<evidence type="ECO:0000313" key="1">
    <source>
        <dbReference type="EMBL" id="KAL3072349.1"/>
    </source>
</evidence>
<sequence length="167" mass="19348">MQRAIKHFLQTFALQTVEELYAYFKEEILSSPGEYYPNPLAEFVCVHIANDDHADQPVLVNGTLDLIEGVELYSTCYPRTETGTIDWSEPLYVELKDLRICPANSPRCHCVQPANNNNQQQKPPQEQYLTLWMGEVDEVDDRHPHINRRLNLYWHDNVDDTEGGSEK</sequence>
<dbReference type="EMBL" id="JBICBT010001229">
    <property type="protein sequence ID" value="KAL3077412.1"/>
    <property type="molecule type" value="Genomic_DNA"/>
</dbReference>
<gene>
    <name evidence="2" type="ORF">niasHT_036115</name>
    <name evidence="1" type="ORF">niasHT_036645</name>
</gene>
<comment type="caution">
    <text evidence="1">The sequence shown here is derived from an EMBL/GenBank/DDBJ whole genome shotgun (WGS) entry which is preliminary data.</text>
</comment>
<name>A0ABD2HVC3_9BILA</name>
<organism evidence="1 3">
    <name type="scientific">Heterodera trifolii</name>
    <dbReference type="NCBI Taxonomy" id="157864"/>
    <lineage>
        <taxon>Eukaryota</taxon>
        <taxon>Metazoa</taxon>
        <taxon>Ecdysozoa</taxon>
        <taxon>Nematoda</taxon>
        <taxon>Chromadorea</taxon>
        <taxon>Rhabditida</taxon>
        <taxon>Tylenchina</taxon>
        <taxon>Tylenchomorpha</taxon>
        <taxon>Tylenchoidea</taxon>
        <taxon>Heteroderidae</taxon>
        <taxon>Heteroderinae</taxon>
        <taxon>Heterodera</taxon>
    </lineage>
</organism>
<dbReference type="AlphaFoldDB" id="A0ABD2HVC3"/>
<dbReference type="EMBL" id="JBICBT010001328">
    <property type="protein sequence ID" value="KAL3072349.1"/>
    <property type="molecule type" value="Genomic_DNA"/>
</dbReference>
<accession>A0ABD2HVC3</accession>
<protein>
    <submittedName>
        <fullName evidence="1">Uncharacterized protein</fullName>
    </submittedName>
</protein>
<evidence type="ECO:0000313" key="2">
    <source>
        <dbReference type="EMBL" id="KAL3077412.1"/>
    </source>
</evidence>
<reference evidence="1 3" key="1">
    <citation type="submission" date="2024-10" db="EMBL/GenBank/DDBJ databases">
        <authorList>
            <person name="Kim D."/>
        </authorList>
    </citation>
    <scope>NUCLEOTIDE SEQUENCE [LARGE SCALE GENOMIC DNA]</scope>
    <source>
        <strain evidence="1">BH-2024</strain>
    </source>
</reference>